<dbReference type="RefSeq" id="WP_220556574.1">
    <property type="nucleotide sequence ID" value="NZ_CP071586.1"/>
</dbReference>
<evidence type="ECO:0000259" key="2">
    <source>
        <dbReference type="Pfam" id="PF13175"/>
    </source>
</evidence>
<dbReference type="Pfam" id="PF13175">
    <property type="entry name" value="AAA_15"/>
    <property type="match status" value="2"/>
</dbReference>
<evidence type="ECO:0000259" key="1">
    <source>
        <dbReference type="Pfam" id="PF12476"/>
    </source>
</evidence>
<organism evidence="3 4">
    <name type="scientific">Pseudomonas germanica</name>
    <dbReference type="NCBI Taxonomy" id="2815720"/>
    <lineage>
        <taxon>Bacteria</taxon>
        <taxon>Pseudomonadati</taxon>
        <taxon>Pseudomonadota</taxon>
        <taxon>Gammaproteobacteria</taxon>
        <taxon>Pseudomonadales</taxon>
        <taxon>Pseudomonadaceae</taxon>
        <taxon>Pseudomonas</taxon>
    </lineage>
</organism>
<dbReference type="PANTHER" id="PTHR43581:SF2">
    <property type="entry name" value="EXCINUCLEASE ATPASE SUBUNIT"/>
    <property type="match status" value="1"/>
</dbReference>
<protein>
    <submittedName>
        <fullName evidence="3">DUF3696 domain-containing protein</fullName>
    </submittedName>
</protein>
<gene>
    <name evidence="3" type="ORF">J0G10_20355</name>
</gene>
<keyword evidence="4" id="KW-1185">Reference proteome</keyword>
<sequence length="491" mass="55580">MDEIRIENLRSLVDTGYIKLKNINVFLGQNSSGKSTFIRTFPLLKQSNQQKTKSGILWYGPYVDFGSFKEAIHDSKSPAKDTINFTFVINDLNVEPENFHYFSKRISPNFSSTISPGRVEVTAKISKDNHQLSEYYVKIRSHIIRIVVGNGVTLEKFEIDGADHTARADLYYNFYLHYGILPVLLPASIVNESPLDAGLLKDVTNEFKTIGNFDSKTFELLTFESCVSISTLSQALRLPAILISQSMLEKVSRYVTIRALPMIWDSLRDNINNSAGGVQYVTPIRASAERYYRMQGLSVEELDPQGTNLAMFLHSLSTKEAKEFSEWTQKHMGFAVLSKSSEGHVSIVISEKDKKQVNMADTGFGFSQVVPILAQIWKSTRSDERTKRMIYYVVEQPELHLHPKMQAKLADILISAIKRGKNQNIRLVIETHSETFINQLGKAIDKSLITPDDVGIYLFEKNDSDGKTKITESAFDSQGFLTQWPYGFFDS</sequence>
<accession>A0ABX8YKI0</accession>
<evidence type="ECO:0000313" key="4">
    <source>
        <dbReference type="Proteomes" id="UP000824588"/>
    </source>
</evidence>
<dbReference type="EMBL" id="CP071586">
    <property type="protein sequence ID" value="QYY80083.1"/>
    <property type="molecule type" value="Genomic_DNA"/>
</dbReference>
<dbReference type="Pfam" id="PF12476">
    <property type="entry name" value="DUF3696"/>
    <property type="match status" value="1"/>
</dbReference>
<name>A0ABX8YKI0_9PSED</name>
<dbReference type="PIRSF" id="PIRSF034888">
    <property type="entry name" value="P-loop_UCP034888"/>
    <property type="match status" value="1"/>
</dbReference>
<feature type="domain" description="Endonuclease GajA/Old nuclease/RecF-like AAA" evidence="2">
    <location>
        <begin position="2"/>
        <end position="87"/>
    </location>
</feature>
<feature type="domain" description="Endonuclease GajA/Old nuclease/RecF-like AAA" evidence="2">
    <location>
        <begin position="318"/>
        <end position="437"/>
    </location>
</feature>
<dbReference type="InterPro" id="IPR051396">
    <property type="entry name" value="Bact_Antivir_Def_Nuclease"/>
</dbReference>
<dbReference type="InterPro" id="IPR041685">
    <property type="entry name" value="AAA_GajA/Old/RecF-like"/>
</dbReference>
<proteinExistence type="predicted"/>
<dbReference type="InterPro" id="IPR027417">
    <property type="entry name" value="P-loop_NTPase"/>
</dbReference>
<dbReference type="Proteomes" id="UP000824588">
    <property type="component" value="Chromosome"/>
</dbReference>
<evidence type="ECO:0000313" key="3">
    <source>
        <dbReference type="EMBL" id="QYY80083.1"/>
    </source>
</evidence>
<dbReference type="PANTHER" id="PTHR43581">
    <property type="entry name" value="ATP/GTP PHOSPHATASE"/>
    <property type="match status" value="1"/>
</dbReference>
<dbReference type="InterPro" id="IPR022532">
    <property type="entry name" value="DUF3696"/>
</dbReference>
<dbReference type="SUPFAM" id="SSF52540">
    <property type="entry name" value="P-loop containing nucleoside triphosphate hydrolases"/>
    <property type="match status" value="1"/>
</dbReference>
<dbReference type="Gene3D" id="3.40.50.300">
    <property type="entry name" value="P-loop containing nucleotide triphosphate hydrolases"/>
    <property type="match status" value="1"/>
</dbReference>
<reference evidence="3 4" key="1">
    <citation type="journal article" date="2022" name="Int. J. Syst. Evol. Microbiol.">
        <title>Pseudomonas germanica sp. nov., isolated from Iris germanica rhizomes.</title>
        <authorList>
            <person name="Atanasov K.E."/>
            <person name="Galbis D.M."/>
            <person name="Gallego J."/>
            <person name="Serpico A."/>
            <person name="Bosch M."/>
            <person name="Altabella T."/>
            <person name="Ferrer A."/>
        </authorList>
    </citation>
    <scope>NUCLEOTIDE SEQUENCE [LARGE SCALE GENOMIC DNA]</scope>
    <source>
        <strain evidence="3 4">FIT28</strain>
    </source>
</reference>
<dbReference type="InterPro" id="IPR014592">
    <property type="entry name" value="P-loop_UCP034888"/>
</dbReference>
<feature type="domain" description="DUF3696" evidence="1">
    <location>
        <begin position="449"/>
        <end position="490"/>
    </location>
</feature>